<reference evidence="13 14" key="1">
    <citation type="submission" date="2019-01" db="EMBL/GenBank/DDBJ databases">
        <authorList>
            <person name="Chen W.-M."/>
        </authorList>
    </citation>
    <scope>NUCLEOTIDE SEQUENCE [LARGE SCALE GENOMIC DNA]</scope>
    <source>
        <strain evidence="13 14">TER-1</strain>
    </source>
</reference>
<comment type="pathway">
    <text evidence="2">Cofactor biosynthesis; thiamine diphosphate biosynthesis.</text>
</comment>
<evidence type="ECO:0000259" key="12">
    <source>
        <dbReference type="Pfam" id="PF09084"/>
    </source>
</evidence>
<dbReference type="PANTHER" id="PTHR31528:SF1">
    <property type="entry name" value="4-AMINO-5-HYDROXYMETHYL-2-METHYLPYRIMIDINE PHOSPHATE SYNTHASE THI11-RELATED"/>
    <property type="match status" value="1"/>
</dbReference>
<organism evidence="13 14">
    <name type="scientific">Methylobacterium oryzihabitans</name>
    <dbReference type="NCBI Taxonomy" id="2499852"/>
    <lineage>
        <taxon>Bacteria</taxon>
        <taxon>Pseudomonadati</taxon>
        <taxon>Pseudomonadota</taxon>
        <taxon>Alphaproteobacteria</taxon>
        <taxon>Hyphomicrobiales</taxon>
        <taxon>Methylobacteriaceae</taxon>
        <taxon>Methylobacterium</taxon>
    </lineage>
</organism>
<dbReference type="GO" id="GO:0046872">
    <property type="term" value="F:metal ion binding"/>
    <property type="evidence" value="ECO:0007669"/>
    <property type="project" value="UniProtKB-KW"/>
</dbReference>
<evidence type="ECO:0000256" key="1">
    <source>
        <dbReference type="ARBA" id="ARBA00003469"/>
    </source>
</evidence>
<evidence type="ECO:0000256" key="3">
    <source>
        <dbReference type="ARBA" id="ARBA00009406"/>
    </source>
</evidence>
<proteinExistence type="inferred from homology"/>
<evidence type="ECO:0000256" key="8">
    <source>
        <dbReference type="ARBA" id="ARBA00022977"/>
    </source>
</evidence>
<dbReference type="PANTHER" id="PTHR31528">
    <property type="entry name" value="4-AMINO-5-HYDROXYMETHYL-2-METHYLPYRIMIDINE PHOSPHATE SYNTHASE THI11-RELATED"/>
    <property type="match status" value="1"/>
</dbReference>
<dbReference type="EMBL" id="SACP01000033">
    <property type="protein sequence ID" value="RVU14251.1"/>
    <property type="molecule type" value="Genomic_DNA"/>
</dbReference>
<keyword evidence="7" id="KW-0663">Pyridoxal phosphate</keyword>
<dbReference type="InterPro" id="IPR015168">
    <property type="entry name" value="SsuA/THI5"/>
</dbReference>
<dbReference type="GO" id="GO:0016740">
    <property type="term" value="F:transferase activity"/>
    <property type="evidence" value="ECO:0007669"/>
    <property type="project" value="UniProtKB-KW"/>
</dbReference>
<protein>
    <recommendedName>
        <fullName evidence="10">Thiamine pyrimidine synthase</fullName>
    </recommendedName>
</protein>
<dbReference type="PROSITE" id="PS51318">
    <property type="entry name" value="TAT"/>
    <property type="match status" value="1"/>
</dbReference>
<evidence type="ECO:0000313" key="14">
    <source>
        <dbReference type="Proteomes" id="UP000286997"/>
    </source>
</evidence>
<dbReference type="SUPFAM" id="SSF53850">
    <property type="entry name" value="Periplasmic binding protein-like II"/>
    <property type="match status" value="1"/>
</dbReference>
<dbReference type="AlphaFoldDB" id="A0A437NW56"/>
<evidence type="ECO:0000256" key="4">
    <source>
        <dbReference type="ARBA" id="ARBA00011738"/>
    </source>
</evidence>
<evidence type="ECO:0000256" key="6">
    <source>
        <dbReference type="ARBA" id="ARBA00022723"/>
    </source>
</evidence>
<evidence type="ECO:0000256" key="9">
    <source>
        <dbReference type="ARBA" id="ARBA00023004"/>
    </source>
</evidence>
<evidence type="ECO:0000313" key="13">
    <source>
        <dbReference type="EMBL" id="RVU14251.1"/>
    </source>
</evidence>
<evidence type="ECO:0000256" key="2">
    <source>
        <dbReference type="ARBA" id="ARBA00004948"/>
    </source>
</evidence>
<dbReference type="OrthoDB" id="5372616at2"/>
<keyword evidence="14" id="KW-1185">Reference proteome</keyword>
<comment type="catalytic activity">
    <reaction evidence="11">
        <text>N(6)-(pyridoxal phosphate)-L-lysyl-[4-amino-5-hydroxymethyl-2-methylpyrimidine phosphate synthase] + L-histidyl-[4-amino-5-hydroxymethyl-2-methylpyrimidine phosphate synthase] + 2 Fe(3+) + 4 H2O = L-lysyl-[4-amino-5-hydroxymethyl-2-methylpyrimidine phosphate synthase] + (2S)-2-amino-5-hydroxy-4-oxopentanoyl-[4-amino-5-hydroxymethyl-2-methylpyrimidine phosphate synthase] + 4-amino-2-methyl-5-(phosphooxymethyl)pyrimidine + 3-oxopropanoate + 2 Fe(2+) + 2 H(+)</text>
        <dbReference type="Rhea" id="RHEA:65756"/>
        <dbReference type="Rhea" id="RHEA-COMP:16892"/>
        <dbReference type="Rhea" id="RHEA-COMP:16893"/>
        <dbReference type="Rhea" id="RHEA-COMP:16894"/>
        <dbReference type="Rhea" id="RHEA-COMP:16895"/>
        <dbReference type="ChEBI" id="CHEBI:15377"/>
        <dbReference type="ChEBI" id="CHEBI:15378"/>
        <dbReference type="ChEBI" id="CHEBI:29033"/>
        <dbReference type="ChEBI" id="CHEBI:29034"/>
        <dbReference type="ChEBI" id="CHEBI:29969"/>
        <dbReference type="ChEBI" id="CHEBI:29979"/>
        <dbReference type="ChEBI" id="CHEBI:33190"/>
        <dbReference type="ChEBI" id="CHEBI:58354"/>
        <dbReference type="ChEBI" id="CHEBI:143915"/>
        <dbReference type="ChEBI" id="CHEBI:157692"/>
    </reaction>
    <physiologicalReaction direction="left-to-right" evidence="11">
        <dbReference type="Rhea" id="RHEA:65757"/>
    </physiologicalReaction>
</comment>
<evidence type="ECO:0000256" key="11">
    <source>
        <dbReference type="ARBA" id="ARBA00048179"/>
    </source>
</evidence>
<gene>
    <name evidence="13" type="ORF">EOE48_24010</name>
</gene>
<evidence type="ECO:0000256" key="7">
    <source>
        <dbReference type="ARBA" id="ARBA00022898"/>
    </source>
</evidence>
<keyword evidence="9" id="KW-0408">Iron</keyword>
<accession>A0A437NW56</accession>
<comment type="subunit">
    <text evidence="4">Homodimer.</text>
</comment>
<dbReference type="Proteomes" id="UP000286997">
    <property type="component" value="Unassembled WGS sequence"/>
</dbReference>
<feature type="domain" description="SsuA/THI5-like" evidence="12">
    <location>
        <begin position="77"/>
        <end position="286"/>
    </location>
</feature>
<keyword evidence="5" id="KW-0808">Transferase</keyword>
<evidence type="ECO:0000256" key="10">
    <source>
        <dbReference type="ARBA" id="ARBA00033171"/>
    </source>
</evidence>
<comment type="function">
    <text evidence="1">Responsible for the formation of the pyrimidine heterocycle in the thiamine biosynthesis pathway. Catalyzes the formation of hydroxymethylpyrimidine phosphate (HMP-P) from histidine and pyridoxal phosphate (PLP). The protein uses PLP and the active site histidine to form HMP-P, generating an inactive enzyme. The enzyme can only undergo a single turnover, which suggests it is a suicide enzyme.</text>
</comment>
<evidence type="ECO:0000256" key="5">
    <source>
        <dbReference type="ARBA" id="ARBA00022679"/>
    </source>
</evidence>
<comment type="caution">
    <text evidence="13">The sequence shown here is derived from an EMBL/GenBank/DDBJ whole genome shotgun (WGS) entry which is preliminary data.</text>
</comment>
<comment type="similarity">
    <text evidence="3">Belongs to the NMT1/THI5 family.</text>
</comment>
<keyword evidence="6" id="KW-0479">Metal-binding</keyword>
<sequence>MPPSLARADTMARFWLGRERSNDRGGEQRMTPRSKLSRRGLLGGAAAAAAVMPRPSLGQSAKAVRITLPWLANGSTLFTYVARNQGFFRKRGIEATIARGYGSVAAAQAVAAGEFDFGFVFAGGTILGAARGLPLVALATLGYDATMGVALRGDSPIRSPQDLAGKTIGTVPTSAEAPYWNAFVKKAGIDVSGTKMVQMDNRVLEQGLVHRQVDAITAIATSSVPVILAMKEPCRFLLWSKSDVSLYAGQVVTRRETLARDPELCRAVTEALTEGLAFALKDPNAALDIFVREVPEIGITPTGRENARVSQGLMHYTVLSPEAETRALGYTDLDRAGAMVDMVMTYGVPKDAVRPDPAQLFSNAFVGSVTLSKAEWDAVRAGTADYAAILG</sequence>
<keyword evidence="8" id="KW-0784">Thiamine biosynthesis</keyword>
<dbReference type="InterPro" id="IPR027939">
    <property type="entry name" value="NMT1/THI5"/>
</dbReference>
<name>A0A437NW56_9HYPH</name>
<dbReference type="Gene3D" id="3.40.190.10">
    <property type="entry name" value="Periplasmic binding protein-like II"/>
    <property type="match status" value="2"/>
</dbReference>
<dbReference type="GO" id="GO:0009228">
    <property type="term" value="P:thiamine biosynthetic process"/>
    <property type="evidence" value="ECO:0007669"/>
    <property type="project" value="UniProtKB-KW"/>
</dbReference>
<dbReference type="InterPro" id="IPR006311">
    <property type="entry name" value="TAT_signal"/>
</dbReference>
<dbReference type="Pfam" id="PF09084">
    <property type="entry name" value="NMT1"/>
    <property type="match status" value="1"/>
</dbReference>